<dbReference type="GO" id="GO:0005524">
    <property type="term" value="F:ATP binding"/>
    <property type="evidence" value="ECO:0007669"/>
    <property type="project" value="TreeGrafter"/>
</dbReference>
<dbReference type="GO" id="GO:0030234">
    <property type="term" value="F:enzyme regulator activity"/>
    <property type="evidence" value="ECO:0007669"/>
    <property type="project" value="InterPro"/>
</dbReference>
<proteinExistence type="inferred from homology"/>
<protein>
    <submittedName>
        <fullName evidence="3">Nitrogen regulatory protein P-II family</fullName>
    </submittedName>
</protein>
<feature type="modified residue" description="O-UMP-tyrosine" evidence="1">
    <location>
        <position position="70"/>
    </location>
</feature>
<evidence type="ECO:0000256" key="1">
    <source>
        <dbReference type="PIRSR" id="PIRSR602187-50"/>
    </source>
</evidence>
<dbReference type="InterPro" id="IPR002187">
    <property type="entry name" value="N-reg_PII"/>
</dbReference>
<dbReference type="PRINTS" id="PR00340">
    <property type="entry name" value="PIIGLNB"/>
</dbReference>
<dbReference type="GO" id="GO:0006808">
    <property type="term" value="P:regulation of nitrogen utilization"/>
    <property type="evidence" value="ECO:0007669"/>
    <property type="project" value="InterPro"/>
</dbReference>
<dbReference type="InterPro" id="IPR017918">
    <property type="entry name" value="N-reg_PII_CS"/>
</dbReference>
<dbReference type="PANTHER" id="PTHR30115">
    <property type="entry name" value="NITROGEN REGULATORY PROTEIN P-II"/>
    <property type="match status" value="1"/>
</dbReference>
<comment type="similarity">
    <text evidence="2">Belongs to the P(II) protein family.</text>
</comment>
<name>A0A4R6TGJ1_9FLAO</name>
<dbReference type="Pfam" id="PF00543">
    <property type="entry name" value="P-II"/>
    <property type="match status" value="1"/>
</dbReference>
<gene>
    <name evidence="3" type="ORF">CLV82_2632</name>
</gene>
<accession>A0A4R6TGJ1</accession>
<dbReference type="PROSITE" id="PS51343">
    <property type="entry name" value="PII_GLNB_DOM"/>
    <property type="match status" value="1"/>
</dbReference>
<dbReference type="EMBL" id="SNYI01000003">
    <property type="protein sequence ID" value="TDQ29178.1"/>
    <property type="molecule type" value="Genomic_DNA"/>
</dbReference>
<dbReference type="InterPro" id="IPR015867">
    <property type="entry name" value="N-reg_PII/ATP_PRibTrfase_C"/>
</dbReference>
<dbReference type="Proteomes" id="UP000295468">
    <property type="component" value="Unassembled WGS sequence"/>
</dbReference>
<evidence type="ECO:0000313" key="3">
    <source>
        <dbReference type="EMBL" id="TDQ29178.1"/>
    </source>
</evidence>
<dbReference type="PROSITE" id="PS00638">
    <property type="entry name" value="PII_GLNB_CTER"/>
    <property type="match status" value="1"/>
</dbReference>
<organism evidence="3 4">
    <name type="scientific">Zeaxanthinibacter enoshimensis</name>
    <dbReference type="NCBI Taxonomy" id="392009"/>
    <lineage>
        <taxon>Bacteria</taxon>
        <taxon>Pseudomonadati</taxon>
        <taxon>Bacteroidota</taxon>
        <taxon>Flavobacteriia</taxon>
        <taxon>Flavobacteriales</taxon>
        <taxon>Flavobacteriaceae</taxon>
        <taxon>Zeaxanthinibacter</taxon>
    </lineage>
</organism>
<dbReference type="PANTHER" id="PTHR30115:SF11">
    <property type="entry name" value="NITROGEN REGULATORY PROTEIN P-II HOMOLOG"/>
    <property type="match status" value="1"/>
</dbReference>
<dbReference type="InterPro" id="IPR011322">
    <property type="entry name" value="N-reg_PII-like_a/b"/>
</dbReference>
<keyword evidence="4" id="KW-1185">Reference proteome</keyword>
<dbReference type="SMART" id="SM00938">
    <property type="entry name" value="P-II"/>
    <property type="match status" value="1"/>
</dbReference>
<dbReference type="AlphaFoldDB" id="A0A4R6TGJ1"/>
<reference evidence="3 4" key="1">
    <citation type="submission" date="2019-03" db="EMBL/GenBank/DDBJ databases">
        <title>Genomic Encyclopedia of Archaeal and Bacterial Type Strains, Phase II (KMG-II): from individual species to whole genera.</title>
        <authorList>
            <person name="Goeker M."/>
        </authorList>
    </citation>
    <scope>NUCLEOTIDE SEQUENCE [LARGE SCALE GENOMIC DNA]</scope>
    <source>
        <strain evidence="3 4">DSM 18435</strain>
    </source>
</reference>
<comment type="caution">
    <text evidence="3">The sequence shown here is derived from an EMBL/GenBank/DDBJ whole genome shotgun (WGS) entry which is preliminary data.</text>
</comment>
<dbReference type="GO" id="GO:0005829">
    <property type="term" value="C:cytosol"/>
    <property type="evidence" value="ECO:0007669"/>
    <property type="project" value="TreeGrafter"/>
</dbReference>
<keyword evidence="1" id="KW-0597">Phosphoprotein</keyword>
<sequence>MGRKKITGQAGQMKTIKIKQMKKVEAIIRKSKFDEVKKALHAIEVNFFSYWDVTGVGNEKQGHVYRGISYSTSDIQRRYLVVVVSDDFLDVTVKTLLETAYTGNVGDGKIFVSEVLEAYRIRTKENGQAGIN</sequence>
<dbReference type="Gene3D" id="3.30.70.120">
    <property type="match status" value="1"/>
</dbReference>
<dbReference type="SUPFAM" id="SSF54913">
    <property type="entry name" value="GlnB-like"/>
    <property type="match status" value="1"/>
</dbReference>
<evidence type="ECO:0000256" key="2">
    <source>
        <dbReference type="RuleBase" id="RU003936"/>
    </source>
</evidence>
<evidence type="ECO:0000313" key="4">
    <source>
        <dbReference type="Proteomes" id="UP000295468"/>
    </source>
</evidence>